<feature type="transmembrane region" description="Helical" evidence="1">
    <location>
        <begin position="47"/>
        <end position="68"/>
    </location>
</feature>
<reference evidence="2 3" key="1">
    <citation type="submission" date="2018-01" db="EMBL/GenBank/DDBJ databases">
        <title>Genome Sequencing and Assembly of Anaerobacter polyendosporus strain CT4.</title>
        <authorList>
            <person name="Tachaapaikoon C."/>
            <person name="Sutheeworapong S."/>
            <person name="Jenjaroenpun P."/>
            <person name="Wongsurawat T."/>
            <person name="Nookeaw I."/>
            <person name="Cheawchanlertfa P."/>
            <person name="Kosugi A."/>
            <person name="Cheevadhanarak S."/>
            <person name="Ratanakhanokchai K."/>
        </authorList>
    </citation>
    <scope>NUCLEOTIDE SEQUENCE [LARGE SCALE GENOMIC DNA]</scope>
    <source>
        <strain evidence="2 3">CT4</strain>
    </source>
</reference>
<organism evidence="2 3">
    <name type="scientific">Clostridium manihotivorum</name>
    <dbReference type="NCBI Taxonomy" id="2320868"/>
    <lineage>
        <taxon>Bacteria</taxon>
        <taxon>Bacillati</taxon>
        <taxon>Bacillota</taxon>
        <taxon>Clostridia</taxon>
        <taxon>Eubacteriales</taxon>
        <taxon>Clostridiaceae</taxon>
        <taxon>Clostridium</taxon>
    </lineage>
</organism>
<keyword evidence="1" id="KW-1133">Transmembrane helix</keyword>
<dbReference type="AlphaFoldDB" id="A0A410DSH0"/>
<keyword evidence="3" id="KW-1185">Reference proteome</keyword>
<evidence type="ECO:0000256" key="1">
    <source>
        <dbReference type="SAM" id="Phobius"/>
    </source>
</evidence>
<feature type="transmembrane region" description="Helical" evidence="1">
    <location>
        <begin position="80"/>
        <end position="100"/>
    </location>
</feature>
<name>A0A410DSH0_9CLOT</name>
<proteinExistence type="predicted"/>
<dbReference type="Proteomes" id="UP000286268">
    <property type="component" value="Chromosome"/>
</dbReference>
<keyword evidence="1" id="KW-0812">Transmembrane</keyword>
<feature type="transmembrane region" description="Helical" evidence="1">
    <location>
        <begin position="12"/>
        <end position="35"/>
    </location>
</feature>
<accession>A0A410DSH0</accession>
<dbReference type="KEGG" id="cmah:C1I91_10170"/>
<keyword evidence="1" id="KW-0472">Membrane</keyword>
<evidence type="ECO:0000313" key="2">
    <source>
        <dbReference type="EMBL" id="QAA31987.1"/>
    </source>
</evidence>
<gene>
    <name evidence="2" type="ORF">C1I91_10170</name>
</gene>
<sequence length="101" mass="11071">MKKFEIYNAKKLGVGSLSLVLSIIGIMFSFTYLGGDRPIGAIILNSIHIYGLTSFVSLVLFITSILIGNRYKNDLGAKQGKFLSIFIILLIASLTILSLMK</sequence>
<dbReference type="EMBL" id="CP025746">
    <property type="protein sequence ID" value="QAA31987.1"/>
    <property type="molecule type" value="Genomic_DNA"/>
</dbReference>
<protein>
    <submittedName>
        <fullName evidence="2">Uncharacterized protein</fullName>
    </submittedName>
</protein>
<evidence type="ECO:0000313" key="3">
    <source>
        <dbReference type="Proteomes" id="UP000286268"/>
    </source>
</evidence>
<dbReference type="RefSeq" id="WP_128212778.1">
    <property type="nucleotide sequence ID" value="NZ_CP025746.1"/>
</dbReference>